<evidence type="ECO:0000259" key="8">
    <source>
        <dbReference type="Pfam" id="PF03644"/>
    </source>
</evidence>
<evidence type="ECO:0000313" key="10">
    <source>
        <dbReference type="EMBL" id="GAA0155056.1"/>
    </source>
</evidence>
<keyword evidence="5" id="KW-0378">Hydrolase</keyword>
<dbReference type="PANTHER" id="PTHR13246">
    <property type="entry name" value="ENDO BETA N-ACETYLGLUCOSAMINIDASE"/>
    <property type="match status" value="1"/>
</dbReference>
<sequence length="574" mass="64700">MHKVLRIDTTSYLVLGTFIMEWDEGSIMADELLSSKESAHMYAKRLAELALVLGFDGWLINMEVKIKHVPNLKEFISHLTQMMHSSVPGSLIIWYDSVTTSGKLDWQNQLNSSNKAFFDLCDGIFVNYTWKESYVNKSAEVAGDRKFDVYMGIDVFGRGTYGGGQWTTNVALDVIKKNDVSAAIFAPGWVYENNDKNEFQTLQNRWWGLVEKSWGVVRKYPHRLPFYSNFDQGRGFHISVEGMQICAVNWNNISSQSYQPFLEYPEESDVRSVQCFIDFKEASYSGGGNITFQGSLEKDAATILRLFEGDLLLGSTSVFLSYSARSRGSSLLGLVLHLSSATNERKKVLLTSDGNSLLTMEKFSSQFNHMITPHQVTKLETEPGWTISNFCFAFEEHMLTKISALCYKLENIVNVQATPGSSSRSIPMFAAGSDYYAVLGHILINGYAQNFQFPPSTSWLLENQYIKWSSASQESNLSIKLTWRLKNGNADMFSRYNIYVSKISPSSNENLVDVIHGLEEYVGVAETEDFYVSDLVIPSGISTLKFIIQVCSLDGACQKLEESPFLQLEVENLL</sequence>
<organism evidence="10 11">
    <name type="scientific">Lithospermum erythrorhizon</name>
    <name type="common">Purple gromwell</name>
    <name type="synonym">Lithospermum officinale var. erythrorhizon</name>
    <dbReference type="NCBI Taxonomy" id="34254"/>
    <lineage>
        <taxon>Eukaryota</taxon>
        <taxon>Viridiplantae</taxon>
        <taxon>Streptophyta</taxon>
        <taxon>Embryophyta</taxon>
        <taxon>Tracheophyta</taxon>
        <taxon>Spermatophyta</taxon>
        <taxon>Magnoliopsida</taxon>
        <taxon>eudicotyledons</taxon>
        <taxon>Gunneridae</taxon>
        <taxon>Pentapetalae</taxon>
        <taxon>asterids</taxon>
        <taxon>lamiids</taxon>
        <taxon>Boraginales</taxon>
        <taxon>Boraginaceae</taxon>
        <taxon>Boraginoideae</taxon>
        <taxon>Lithospermeae</taxon>
        <taxon>Lithospermum</taxon>
    </lineage>
</organism>
<dbReference type="InterPro" id="IPR057882">
    <property type="entry name" value="ENGase_C"/>
</dbReference>
<evidence type="ECO:0000256" key="5">
    <source>
        <dbReference type="ARBA" id="ARBA00022801"/>
    </source>
</evidence>
<dbReference type="PANTHER" id="PTHR13246:SF1">
    <property type="entry name" value="CYTOSOLIC ENDO-BETA-N-ACETYLGLUCOSAMINIDASE"/>
    <property type="match status" value="1"/>
</dbReference>
<comment type="caution">
    <text evidence="10">The sequence shown here is derived from an EMBL/GenBank/DDBJ whole genome shotgun (WGS) entry which is preliminary data.</text>
</comment>
<dbReference type="Gene3D" id="2.60.120.260">
    <property type="entry name" value="Galactose-binding domain-like"/>
    <property type="match status" value="1"/>
</dbReference>
<dbReference type="Pfam" id="PF25529">
    <property type="entry name" value="Ig_ENGASE1_C"/>
    <property type="match status" value="1"/>
</dbReference>
<reference evidence="10 11" key="1">
    <citation type="submission" date="2024-01" db="EMBL/GenBank/DDBJ databases">
        <title>The complete chloroplast genome sequence of Lithospermum erythrorhizon: insights into the phylogenetic relationship among Boraginaceae species and the maternal lineages of purple gromwells.</title>
        <authorList>
            <person name="Okada T."/>
            <person name="Watanabe K."/>
        </authorList>
    </citation>
    <scope>NUCLEOTIDE SEQUENCE [LARGE SCALE GENOMIC DNA]</scope>
</reference>
<dbReference type="EC" id="3.2.1.96" evidence="3"/>
<evidence type="ECO:0000259" key="9">
    <source>
        <dbReference type="Pfam" id="PF25529"/>
    </source>
</evidence>
<dbReference type="InterPro" id="IPR005201">
    <property type="entry name" value="TIM_ENGase"/>
</dbReference>
<comment type="catalytic activity">
    <reaction evidence="7">
        <text>an N(4)-(oligosaccharide-(1-&gt;3)-[oligosaccharide-(1-&gt;6)]-beta-D-Man-(1-&gt;4)-beta-D-GlcNAc-(1-&gt;4)-alpha-D-GlcNAc)-L-asparaginyl-[protein] + H2O = an oligosaccharide-(1-&gt;3)-[oligosaccharide-(1-&gt;6)]-beta-D-Man-(1-&gt;4)-D-GlcNAc + N(4)-(N-acetyl-beta-D-glucosaminyl)-L-asparaginyl-[protein]</text>
        <dbReference type="Rhea" id="RHEA:73067"/>
        <dbReference type="Rhea" id="RHEA-COMP:12603"/>
        <dbReference type="Rhea" id="RHEA-COMP:18176"/>
        <dbReference type="ChEBI" id="CHEBI:15377"/>
        <dbReference type="ChEBI" id="CHEBI:132248"/>
        <dbReference type="ChEBI" id="CHEBI:192714"/>
        <dbReference type="ChEBI" id="CHEBI:192715"/>
        <dbReference type="EC" id="3.2.1.96"/>
    </reaction>
</comment>
<gene>
    <name evidence="10" type="ORF">LIER_12877</name>
</gene>
<evidence type="ECO:0000256" key="2">
    <source>
        <dbReference type="ARBA" id="ARBA00007849"/>
    </source>
</evidence>
<protein>
    <recommendedName>
        <fullName evidence="3">mannosyl-glycoprotein endo-beta-N-acetylglucosaminidase</fullName>
        <ecNumber evidence="3">3.2.1.96</ecNumber>
    </recommendedName>
</protein>
<comment type="subcellular location">
    <subcellularLocation>
        <location evidence="1">Cytoplasm</location>
        <location evidence="1">Cytosol</location>
    </subcellularLocation>
</comment>
<proteinExistence type="inferred from homology"/>
<evidence type="ECO:0000256" key="1">
    <source>
        <dbReference type="ARBA" id="ARBA00004514"/>
    </source>
</evidence>
<dbReference type="AlphaFoldDB" id="A0AAV3PVE7"/>
<dbReference type="GO" id="GO:0033925">
    <property type="term" value="F:mannosyl-glycoprotein endo-beta-N-acetylglucosaminidase activity"/>
    <property type="evidence" value="ECO:0007669"/>
    <property type="project" value="UniProtKB-EC"/>
</dbReference>
<keyword evidence="11" id="KW-1185">Reference proteome</keyword>
<dbReference type="GO" id="GO:0005829">
    <property type="term" value="C:cytosol"/>
    <property type="evidence" value="ECO:0007669"/>
    <property type="project" value="UniProtKB-SubCell"/>
</dbReference>
<keyword evidence="6" id="KW-0326">Glycosidase</keyword>
<evidence type="ECO:0000256" key="6">
    <source>
        <dbReference type="ARBA" id="ARBA00023295"/>
    </source>
</evidence>
<evidence type="ECO:0000256" key="7">
    <source>
        <dbReference type="ARBA" id="ARBA00034414"/>
    </source>
</evidence>
<keyword evidence="4" id="KW-0963">Cytoplasm</keyword>
<evidence type="ECO:0000256" key="4">
    <source>
        <dbReference type="ARBA" id="ARBA00022490"/>
    </source>
</evidence>
<dbReference type="InterPro" id="IPR032979">
    <property type="entry name" value="ENGase"/>
</dbReference>
<dbReference type="Pfam" id="PF03644">
    <property type="entry name" value="Glyco_hydro_85"/>
    <property type="match status" value="1"/>
</dbReference>
<evidence type="ECO:0000313" key="11">
    <source>
        <dbReference type="Proteomes" id="UP001454036"/>
    </source>
</evidence>
<dbReference type="EMBL" id="BAABME010002530">
    <property type="protein sequence ID" value="GAA0155056.1"/>
    <property type="molecule type" value="Genomic_DNA"/>
</dbReference>
<dbReference type="Gene3D" id="3.20.20.80">
    <property type="entry name" value="Glycosidases"/>
    <property type="match status" value="1"/>
</dbReference>
<evidence type="ECO:0000256" key="3">
    <source>
        <dbReference type="ARBA" id="ARBA00012566"/>
    </source>
</evidence>
<accession>A0AAV3PVE7</accession>
<feature type="domain" description="Cytosolic endo-beta-N-acetylglucosaminidase TIM barrel" evidence="8">
    <location>
        <begin position="14"/>
        <end position="236"/>
    </location>
</feature>
<name>A0AAV3PVE7_LITER</name>
<feature type="domain" description="Cytosolic endo-beta-N-acetylglucosaminidase C-terminal" evidence="9">
    <location>
        <begin position="452"/>
        <end position="571"/>
    </location>
</feature>
<comment type="similarity">
    <text evidence="2">Belongs to the glycosyl hydrolase 85 family.</text>
</comment>
<dbReference type="Proteomes" id="UP001454036">
    <property type="component" value="Unassembled WGS sequence"/>
</dbReference>